<dbReference type="GO" id="GO:0005737">
    <property type="term" value="C:cytoplasm"/>
    <property type="evidence" value="ECO:0007669"/>
    <property type="project" value="TreeGrafter"/>
</dbReference>
<dbReference type="PROSITE" id="PS50191">
    <property type="entry name" value="CRAL_TRIO"/>
    <property type="match status" value="1"/>
</dbReference>
<proteinExistence type="predicted"/>
<dbReference type="AlphaFoldDB" id="A0A7S2R046"/>
<dbReference type="InterPro" id="IPR051064">
    <property type="entry name" value="SEC14/CRAL-TRIO_domain"/>
</dbReference>
<sequence>MTSIIVPLLLSLVLFGDEVTGFVTNNHNNMVVQPALVQRQEVRMMAIITSQSVESLLDENRAKLEELAPIAPEMSTLERLRFAMAFRKNRTEARRKLREAMKYRKSTAGKPIIDAATQAYASATNAEGGWDNDVVRDAAPHAAIINKFITPKNILTLSTEEGDLLYVIRASLIDDKTLMSSVSVEQMTEFFLYVKEIHNLVANARSEKTGRLCEVIFANDISGISAIPDSRFFQALTESSQQYEELYPSLAGPTMILNLPFVLQAFIGLIKPLFPSTVQDRLAFESAPVLEGLDELTPLTTDADKRKSFLAEIKSLLS</sequence>
<dbReference type="SUPFAM" id="SSF52087">
    <property type="entry name" value="CRAL/TRIO domain"/>
    <property type="match status" value="1"/>
</dbReference>
<organism evidence="3">
    <name type="scientific">Eucampia antarctica</name>
    <dbReference type="NCBI Taxonomy" id="49252"/>
    <lineage>
        <taxon>Eukaryota</taxon>
        <taxon>Sar</taxon>
        <taxon>Stramenopiles</taxon>
        <taxon>Ochrophyta</taxon>
        <taxon>Bacillariophyta</taxon>
        <taxon>Mediophyceae</taxon>
        <taxon>Biddulphiophycidae</taxon>
        <taxon>Hemiaulales</taxon>
        <taxon>Hemiaulaceae</taxon>
        <taxon>Eucampia</taxon>
    </lineage>
</organism>
<dbReference type="InterPro" id="IPR001251">
    <property type="entry name" value="CRAL-TRIO_dom"/>
</dbReference>
<dbReference type="Pfam" id="PF00650">
    <property type="entry name" value="CRAL_TRIO"/>
    <property type="match status" value="1"/>
</dbReference>
<dbReference type="PANTHER" id="PTHR23324">
    <property type="entry name" value="SEC14 RELATED PROTEIN"/>
    <property type="match status" value="1"/>
</dbReference>
<feature type="signal peptide" evidence="1">
    <location>
        <begin position="1"/>
        <end position="21"/>
    </location>
</feature>
<reference evidence="3" key="1">
    <citation type="submission" date="2021-01" db="EMBL/GenBank/DDBJ databases">
        <authorList>
            <person name="Corre E."/>
            <person name="Pelletier E."/>
            <person name="Niang G."/>
            <person name="Scheremetjew M."/>
            <person name="Finn R."/>
            <person name="Kale V."/>
            <person name="Holt S."/>
            <person name="Cochrane G."/>
            <person name="Meng A."/>
            <person name="Brown T."/>
            <person name="Cohen L."/>
        </authorList>
    </citation>
    <scope>NUCLEOTIDE SEQUENCE</scope>
    <source>
        <strain evidence="3">CCMP1452</strain>
    </source>
</reference>
<feature type="domain" description="CRAL-TRIO" evidence="2">
    <location>
        <begin position="142"/>
        <end position="318"/>
    </location>
</feature>
<evidence type="ECO:0000259" key="2">
    <source>
        <dbReference type="PROSITE" id="PS50191"/>
    </source>
</evidence>
<feature type="chain" id="PRO_5031487078" description="CRAL-TRIO domain-containing protein" evidence="1">
    <location>
        <begin position="22"/>
        <end position="318"/>
    </location>
</feature>
<protein>
    <recommendedName>
        <fullName evidence="2">CRAL-TRIO domain-containing protein</fullName>
    </recommendedName>
</protein>
<dbReference type="InterPro" id="IPR036865">
    <property type="entry name" value="CRAL-TRIO_dom_sf"/>
</dbReference>
<gene>
    <name evidence="3" type="ORF">EANT1437_LOCUS677</name>
</gene>
<dbReference type="PANTHER" id="PTHR23324:SF83">
    <property type="entry name" value="SEC14-LIKE PROTEIN 2"/>
    <property type="match status" value="1"/>
</dbReference>
<evidence type="ECO:0000313" key="3">
    <source>
        <dbReference type="EMBL" id="CAD9656878.1"/>
    </source>
</evidence>
<evidence type="ECO:0000256" key="1">
    <source>
        <dbReference type="SAM" id="SignalP"/>
    </source>
</evidence>
<dbReference type="Gene3D" id="3.40.525.10">
    <property type="entry name" value="CRAL-TRIO lipid binding domain"/>
    <property type="match status" value="1"/>
</dbReference>
<accession>A0A7S2R046</accession>
<dbReference type="EMBL" id="HBHI01001426">
    <property type="protein sequence ID" value="CAD9656878.1"/>
    <property type="molecule type" value="Transcribed_RNA"/>
</dbReference>
<keyword evidence="1" id="KW-0732">Signal</keyword>
<name>A0A7S2R046_9STRA</name>